<keyword evidence="2" id="KW-1185">Reference proteome</keyword>
<evidence type="ECO:0000313" key="1">
    <source>
        <dbReference type="EMBL" id="MBI0557460.1"/>
    </source>
</evidence>
<proteinExistence type="predicted"/>
<organism evidence="1 2">
    <name type="scientific">Pectobacterium parmentieri</name>
    <dbReference type="NCBI Taxonomy" id="1905730"/>
    <lineage>
        <taxon>Bacteria</taxon>
        <taxon>Pseudomonadati</taxon>
        <taxon>Pseudomonadota</taxon>
        <taxon>Gammaproteobacteria</taxon>
        <taxon>Enterobacterales</taxon>
        <taxon>Pectobacteriaceae</taxon>
        <taxon>Pectobacterium</taxon>
    </lineage>
</organism>
<evidence type="ECO:0000313" key="2">
    <source>
        <dbReference type="Proteomes" id="UP001194579"/>
    </source>
</evidence>
<protein>
    <submittedName>
        <fullName evidence="1">Uncharacterized protein</fullName>
    </submittedName>
</protein>
<dbReference type="Proteomes" id="UP001194579">
    <property type="component" value="Unassembled WGS sequence"/>
</dbReference>
<comment type="caution">
    <text evidence="1">The sequence shown here is derived from an EMBL/GenBank/DDBJ whole genome shotgun (WGS) entry which is preliminary data.</text>
</comment>
<dbReference type="EMBL" id="WABS01000110">
    <property type="protein sequence ID" value="MBI0557460.1"/>
    <property type="molecule type" value="Genomic_DNA"/>
</dbReference>
<reference evidence="2" key="1">
    <citation type="submission" date="2023-07" db="EMBL/GenBank/DDBJ databases">
        <title>Identification of Pectobacterium versatile causing blackleg of potato from New York State with a whole genome sequencing approach.</title>
        <authorList>
            <person name="Ma X."/>
            <person name="Swingle B."/>
        </authorList>
    </citation>
    <scope>NUCLEOTIDE SEQUENCE [LARGE SCALE GENOMIC DNA]</scope>
    <source>
        <strain evidence="2">NY1588A</strain>
    </source>
</reference>
<sequence>MSCGPRQPAPGRRFSVPQAICGTARAAINAGSTANERLMAVAAAMMWRRQTGTSQRGGSVSAGKSARRVVGVMGLLMWTKMLPERPLLQGVKCAKKYDCIRIVPMAR</sequence>
<name>A0ABS0S8X5_PECPM</name>
<accession>A0ABS0S8X5</accession>
<gene>
    <name evidence="1" type="ORF">F6Q06_23810</name>
</gene>